<keyword evidence="4 5" id="KW-0443">Lipid metabolism</keyword>
<evidence type="ECO:0000256" key="2">
    <source>
        <dbReference type="ARBA" id="ARBA00022801"/>
    </source>
</evidence>
<dbReference type="Gene3D" id="3.40.50.1820">
    <property type="entry name" value="alpha/beta hydrolase"/>
    <property type="match status" value="1"/>
</dbReference>
<evidence type="ECO:0000256" key="5">
    <source>
        <dbReference type="RuleBase" id="RU367093"/>
    </source>
</evidence>
<dbReference type="GO" id="GO:0016042">
    <property type="term" value="P:lipid catabolic process"/>
    <property type="evidence" value="ECO:0007669"/>
    <property type="project" value="UniProtKB-UniRule"/>
</dbReference>
<dbReference type="CDD" id="cd00519">
    <property type="entry name" value="Lipase_3"/>
    <property type="match status" value="1"/>
</dbReference>
<keyword evidence="3 5" id="KW-0442">Lipid degradation</keyword>
<feature type="domain" description="Fungal lipase-type" evidence="6">
    <location>
        <begin position="136"/>
        <end position="293"/>
    </location>
</feature>
<evidence type="ECO:0000313" key="8">
    <source>
        <dbReference type="Proteomes" id="UP001152523"/>
    </source>
</evidence>
<evidence type="ECO:0000313" key="7">
    <source>
        <dbReference type="EMBL" id="CAH9081221.1"/>
    </source>
</evidence>
<dbReference type="Proteomes" id="UP001152523">
    <property type="component" value="Unassembled WGS sequence"/>
</dbReference>
<dbReference type="InterPro" id="IPR033556">
    <property type="entry name" value="PLA"/>
</dbReference>
<gene>
    <name evidence="7" type="ORF">CEPIT_LOCUS7604</name>
</gene>
<dbReference type="EMBL" id="CAMAPF010000036">
    <property type="protein sequence ID" value="CAH9081221.1"/>
    <property type="molecule type" value="Genomic_DNA"/>
</dbReference>
<evidence type="ECO:0000259" key="6">
    <source>
        <dbReference type="Pfam" id="PF01764"/>
    </source>
</evidence>
<dbReference type="AlphaFoldDB" id="A0AAV0CQJ7"/>
<dbReference type="PANTHER" id="PTHR31828:SF49">
    <property type="entry name" value="PHOSPHOLIPASE A1"/>
    <property type="match status" value="1"/>
</dbReference>
<dbReference type="Pfam" id="PF01764">
    <property type="entry name" value="Lipase_3"/>
    <property type="match status" value="1"/>
</dbReference>
<protein>
    <recommendedName>
        <fullName evidence="5">Phospholipase A1</fullName>
        <ecNumber evidence="5">3.1.1.-</ecNumber>
    </recommendedName>
</protein>
<organism evidence="7 8">
    <name type="scientific">Cuscuta epithymum</name>
    <dbReference type="NCBI Taxonomy" id="186058"/>
    <lineage>
        <taxon>Eukaryota</taxon>
        <taxon>Viridiplantae</taxon>
        <taxon>Streptophyta</taxon>
        <taxon>Embryophyta</taxon>
        <taxon>Tracheophyta</taxon>
        <taxon>Spermatophyta</taxon>
        <taxon>Magnoliopsida</taxon>
        <taxon>eudicotyledons</taxon>
        <taxon>Gunneridae</taxon>
        <taxon>Pentapetalae</taxon>
        <taxon>asterids</taxon>
        <taxon>lamiids</taxon>
        <taxon>Solanales</taxon>
        <taxon>Convolvulaceae</taxon>
        <taxon>Cuscuteae</taxon>
        <taxon>Cuscuta</taxon>
        <taxon>Cuscuta subgen. Cuscuta</taxon>
    </lineage>
</organism>
<sequence length="405" mass="45288">MSSSIAEKWEVLSGSKKWEGLLNPLDLDLRKYLIHYGEMTQVTYDTFNADLFSKFCGSSRYSEATLFSKVGLEKSSPYKYEVVKYIYATSSYTVPDAFLIKPIPLGAWSRESNWMGYVAVATDEGKAALGRRDIIVCWRGTIRALEWVNDLEIIMLPAPKIFQTGGTLANVHRGFYSIYTSANPDSAFNVKSARDQVIDEVKRLVEQFKEEEVSITVCGHSLGAAIATLNATDIAYDGINKTTDGKSFPVTAFVYACPRTGDHFFKKVFDSTPNLHLLRIRNIPDVVPQVPPATPLVGYADVGEELTINVTKSKYVKPIGELESWHLLEPYLHGIAGTQGVGLLDGFELVVKRDIALVNKQLDYLREEYCIPGSWWIEKNRGIVQKDDGTWIVLENEEGYIPVAA</sequence>
<dbReference type="FunFam" id="3.40.50.1820:FF:000065">
    <property type="entry name" value="Phospholipase A1-II 3"/>
    <property type="match status" value="1"/>
</dbReference>
<comment type="caution">
    <text evidence="7">The sequence shown here is derived from an EMBL/GenBank/DDBJ whole genome shotgun (WGS) entry which is preliminary data.</text>
</comment>
<proteinExistence type="inferred from homology"/>
<evidence type="ECO:0000256" key="3">
    <source>
        <dbReference type="ARBA" id="ARBA00022963"/>
    </source>
</evidence>
<keyword evidence="2 5" id="KW-0378">Hydrolase</keyword>
<comment type="similarity">
    <text evidence="1 5">Belongs to the AB hydrolase superfamily. Lipase family.</text>
</comment>
<comment type="function">
    <text evidence="5">Acylhydrolase that catalyzes the hydrolysis of phospholipids at the sn-1 position.</text>
</comment>
<name>A0AAV0CQJ7_9ASTE</name>
<dbReference type="GO" id="GO:0005737">
    <property type="term" value="C:cytoplasm"/>
    <property type="evidence" value="ECO:0007669"/>
    <property type="project" value="UniProtKB-ARBA"/>
</dbReference>
<reference evidence="7" key="1">
    <citation type="submission" date="2022-07" db="EMBL/GenBank/DDBJ databases">
        <authorList>
            <person name="Macas J."/>
            <person name="Novak P."/>
            <person name="Neumann P."/>
        </authorList>
    </citation>
    <scope>NUCLEOTIDE SEQUENCE</scope>
</reference>
<dbReference type="InterPro" id="IPR002921">
    <property type="entry name" value="Fungal_lipase-type"/>
</dbReference>
<evidence type="ECO:0000256" key="4">
    <source>
        <dbReference type="ARBA" id="ARBA00023098"/>
    </source>
</evidence>
<dbReference type="GO" id="GO:0008970">
    <property type="term" value="F:phospholipase A1 activity"/>
    <property type="evidence" value="ECO:0007669"/>
    <property type="project" value="UniProtKB-UniRule"/>
</dbReference>
<dbReference type="InterPro" id="IPR029058">
    <property type="entry name" value="AB_hydrolase_fold"/>
</dbReference>
<dbReference type="EC" id="3.1.1.-" evidence="5"/>
<dbReference type="PANTHER" id="PTHR31828">
    <property type="entry name" value="PHOSPHOLIPASE A1-IIGAMMA"/>
    <property type="match status" value="1"/>
</dbReference>
<dbReference type="SUPFAM" id="SSF53474">
    <property type="entry name" value="alpha/beta-Hydrolases"/>
    <property type="match status" value="1"/>
</dbReference>
<evidence type="ECO:0000256" key="1">
    <source>
        <dbReference type="ARBA" id="ARBA00010701"/>
    </source>
</evidence>
<accession>A0AAV0CQJ7</accession>
<keyword evidence="8" id="KW-1185">Reference proteome</keyword>